<keyword evidence="16" id="KW-1185">Reference proteome</keyword>
<dbReference type="InterPro" id="IPR011545">
    <property type="entry name" value="DEAD/DEAH_box_helicase_dom"/>
</dbReference>
<evidence type="ECO:0000259" key="14">
    <source>
        <dbReference type="PROSITE" id="PS51195"/>
    </source>
</evidence>
<dbReference type="PROSITE" id="PS51194">
    <property type="entry name" value="HELICASE_CTER"/>
    <property type="match status" value="1"/>
</dbReference>
<dbReference type="EMBL" id="MCGN01000004">
    <property type="protein sequence ID" value="ORY97986.1"/>
    <property type="molecule type" value="Genomic_DNA"/>
</dbReference>
<dbReference type="Proteomes" id="UP000242180">
    <property type="component" value="Unassembled WGS sequence"/>
</dbReference>
<dbReference type="AlphaFoldDB" id="A0A1X2HHR0"/>
<evidence type="ECO:0000256" key="5">
    <source>
        <dbReference type="ARBA" id="ARBA00022840"/>
    </source>
</evidence>
<evidence type="ECO:0000256" key="3">
    <source>
        <dbReference type="ARBA" id="ARBA00022801"/>
    </source>
</evidence>
<keyword evidence="5 11" id="KW-0067">ATP-binding</keyword>
<dbReference type="PANTHER" id="PTHR47958">
    <property type="entry name" value="ATP-DEPENDENT RNA HELICASE DBP3"/>
    <property type="match status" value="1"/>
</dbReference>
<dbReference type="SMART" id="SM00490">
    <property type="entry name" value="HELICc"/>
    <property type="match status" value="1"/>
</dbReference>
<dbReference type="OMA" id="IVERMNM"/>
<keyword evidence="4 11" id="KW-0347">Helicase</keyword>
<sequence length="470" mass="53235">MAFNNPAAANYNWGSSKRRYEWRDEYNNGVAPRDEALEKELFSEETHVHSGINFNKYNNISVKVEGDNPPPGFDQFENADLHPQMKENIRLARYDIPTPVQRNSISIVTAGRDLMACAQTGSGKTAAFLIPTCSALITKARNLIVRPAGGYEARRFKAMPLVLIVAPTRELCCQIFDEARRFTYRTMLRPCAVYGGAAIGGQARELERGCDVLVAAPGRLVDFIERGKIDLSRVQYLILDEADRMLDMGFEPQIRMLIERYGLNRERNTLMYSATFPKEIRRLARDFLRPDYLFLRVGRVGGTTTDITQKVKWVEEHQKREALVSILQSLPPCRTLIFVETKRAADSLDQYLYDHKFPSTSIHGDRTQMEREDALLAFKKGNCPILVATAVVARGIDVKNVMHVVNYDMPKSIDEYIHQIGRTARVGNAGLATSFFNSINMPLAKDVTKVLQECKQEIPDFLKPYQSANL</sequence>
<evidence type="ECO:0000256" key="4">
    <source>
        <dbReference type="ARBA" id="ARBA00022806"/>
    </source>
</evidence>
<evidence type="ECO:0000256" key="7">
    <source>
        <dbReference type="ARBA" id="ARBA00024405"/>
    </source>
</evidence>
<name>A0A1X2HHR0_SYNRA</name>
<evidence type="ECO:0000256" key="2">
    <source>
        <dbReference type="ARBA" id="ARBA00022741"/>
    </source>
</evidence>
<evidence type="ECO:0000256" key="11">
    <source>
        <dbReference type="RuleBase" id="RU000492"/>
    </source>
</evidence>
<dbReference type="InterPro" id="IPR014014">
    <property type="entry name" value="RNA_helicase_DEAD_Q_motif"/>
</dbReference>
<feature type="domain" description="Helicase ATP-binding" evidence="12">
    <location>
        <begin position="105"/>
        <end position="294"/>
    </location>
</feature>
<dbReference type="Pfam" id="PF00270">
    <property type="entry name" value="DEAD"/>
    <property type="match status" value="1"/>
</dbReference>
<dbReference type="GO" id="GO:0003676">
    <property type="term" value="F:nucleic acid binding"/>
    <property type="evidence" value="ECO:0007669"/>
    <property type="project" value="InterPro"/>
</dbReference>
<dbReference type="FunFam" id="3.40.50.300:FF:000397">
    <property type="entry name" value="Probable ATP-dependent RNA helicase DDX4"/>
    <property type="match status" value="1"/>
</dbReference>
<comment type="similarity">
    <text evidence="11">Belongs to the DEAD box helicase family.</text>
</comment>
<dbReference type="SUPFAM" id="SSF52540">
    <property type="entry name" value="P-loop containing nucleoside triphosphate hydrolases"/>
    <property type="match status" value="1"/>
</dbReference>
<proteinExistence type="inferred from homology"/>
<keyword evidence="2 11" id="KW-0547">Nucleotide-binding</keyword>
<gene>
    <name evidence="15" type="ORF">BCR43DRAFT_438599</name>
</gene>
<keyword evidence="3 11" id="KW-0378">Hydrolase</keyword>
<evidence type="ECO:0000256" key="10">
    <source>
        <dbReference type="PROSITE-ProRule" id="PRU00552"/>
    </source>
</evidence>
<dbReference type="GO" id="GO:0016787">
    <property type="term" value="F:hydrolase activity"/>
    <property type="evidence" value="ECO:0007669"/>
    <property type="project" value="UniProtKB-KW"/>
</dbReference>
<dbReference type="FunFam" id="3.40.50.300:FF:000008">
    <property type="entry name" value="ATP-dependent RNA helicase RhlB"/>
    <property type="match status" value="1"/>
</dbReference>
<dbReference type="InterPro" id="IPR001650">
    <property type="entry name" value="Helicase_C-like"/>
</dbReference>
<evidence type="ECO:0000256" key="8">
    <source>
        <dbReference type="ARBA" id="ARBA00025161"/>
    </source>
</evidence>
<comment type="function">
    <text evidence="8">ATP-binding RNA helicase involved in translation initiation. Remodels RNA in response to ADP and ATP concentrations by facilitating disruption, but also formation of RNA duplexes.</text>
</comment>
<dbReference type="InParanoid" id="A0A1X2HHR0"/>
<evidence type="ECO:0000256" key="9">
    <source>
        <dbReference type="ARBA" id="ARBA00047984"/>
    </source>
</evidence>
<dbReference type="EC" id="3.6.4.13" evidence="1"/>
<dbReference type="InterPro" id="IPR014001">
    <property type="entry name" value="Helicase_ATP-bd"/>
</dbReference>
<dbReference type="SMART" id="SM00487">
    <property type="entry name" value="DEXDc"/>
    <property type="match status" value="1"/>
</dbReference>
<dbReference type="Pfam" id="PF00271">
    <property type="entry name" value="Helicase_C"/>
    <property type="match status" value="1"/>
</dbReference>
<evidence type="ECO:0000259" key="12">
    <source>
        <dbReference type="PROSITE" id="PS51192"/>
    </source>
</evidence>
<feature type="domain" description="Helicase C-terminal" evidence="13">
    <location>
        <begin position="306"/>
        <end position="466"/>
    </location>
</feature>
<evidence type="ECO:0000259" key="13">
    <source>
        <dbReference type="PROSITE" id="PS51194"/>
    </source>
</evidence>
<organism evidence="15 16">
    <name type="scientific">Syncephalastrum racemosum</name>
    <name type="common">Filamentous fungus</name>
    <dbReference type="NCBI Taxonomy" id="13706"/>
    <lineage>
        <taxon>Eukaryota</taxon>
        <taxon>Fungi</taxon>
        <taxon>Fungi incertae sedis</taxon>
        <taxon>Mucoromycota</taxon>
        <taxon>Mucoromycotina</taxon>
        <taxon>Mucoromycetes</taxon>
        <taxon>Mucorales</taxon>
        <taxon>Syncephalastraceae</taxon>
        <taxon>Syncephalastrum</taxon>
    </lineage>
</organism>
<comment type="catalytic activity">
    <reaction evidence="9">
        <text>ATP + H2O = ADP + phosphate + H(+)</text>
        <dbReference type="Rhea" id="RHEA:13065"/>
        <dbReference type="ChEBI" id="CHEBI:15377"/>
        <dbReference type="ChEBI" id="CHEBI:15378"/>
        <dbReference type="ChEBI" id="CHEBI:30616"/>
        <dbReference type="ChEBI" id="CHEBI:43474"/>
        <dbReference type="ChEBI" id="CHEBI:456216"/>
        <dbReference type="EC" id="3.6.4.13"/>
    </reaction>
</comment>
<dbReference type="GO" id="GO:0005524">
    <property type="term" value="F:ATP binding"/>
    <property type="evidence" value="ECO:0007669"/>
    <property type="project" value="UniProtKB-KW"/>
</dbReference>
<feature type="domain" description="DEAD-box RNA helicase Q" evidence="14">
    <location>
        <begin position="74"/>
        <end position="102"/>
    </location>
</feature>
<reference evidence="15 16" key="1">
    <citation type="submission" date="2016-07" db="EMBL/GenBank/DDBJ databases">
        <title>Pervasive Adenine N6-methylation of Active Genes in Fungi.</title>
        <authorList>
            <consortium name="DOE Joint Genome Institute"/>
            <person name="Mondo S.J."/>
            <person name="Dannebaum R.O."/>
            <person name="Kuo R.C."/>
            <person name="Labutti K."/>
            <person name="Haridas S."/>
            <person name="Kuo A."/>
            <person name="Salamov A."/>
            <person name="Ahrendt S.R."/>
            <person name="Lipzen A."/>
            <person name="Sullivan W."/>
            <person name="Andreopoulos W.B."/>
            <person name="Clum A."/>
            <person name="Lindquist E."/>
            <person name="Daum C."/>
            <person name="Ramamoorthy G.K."/>
            <person name="Gryganskyi A."/>
            <person name="Culley D."/>
            <person name="Magnuson J.K."/>
            <person name="James T.Y."/>
            <person name="O'Malley M.A."/>
            <person name="Stajich J.E."/>
            <person name="Spatafora J.W."/>
            <person name="Visel A."/>
            <person name="Grigoriev I.V."/>
        </authorList>
    </citation>
    <scope>NUCLEOTIDE SEQUENCE [LARGE SCALE GENOMIC DNA]</scope>
    <source>
        <strain evidence="15 16">NRRL 2496</strain>
    </source>
</reference>
<dbReference type="OrthoDB" id="196131at2759"/>
<dbReference type="CDD" id="cd18787">
    <property type="entry name" value="SF2_C_DEAD"/>
    <property type="match status" value="1"/>
</dbReference>
<dbReference type="PROSITE" id="PS00039">
    <property type="entry name" value="DEAD_ATP_HELICASE"/>
    <property type="match status" value="1"/>
</dbReference>
<dbReference type="STRING" id="13706.A0A1X2HHR0"/>
<dbReference type="Gene3D" id="3.40.50.300">
    <property type="entry name" value="P-loop containing nucleotide triphosphate hydrolases"/>
    <property type="match status" value="2"/>
</dbReference>
<comment type="caution">
    <text evidence="15">The sequence shown here is derived from an EMBL/GenBank/DDBJ whole genome shotgun (WGS) entry which is preliminary data.</text>
</comment>
<dbReference type="InterPro" id="IPR000629">
    <property type="entry name" value="RNA-helicase_DEAD-box_CS"/>
</dbReference>
<dbReference type="PROSITE" id="PS51195">
    <property type="entry name" value="Q_MOTIF"/>
    <property type="match status" value="1"/>
</dbReference>
<dbReference type="GO" id="GO:0003724">
    <property type="term" value="F:RNA helicase activity"/>
    <property type="evidence" value="ECO:0007669"/>
    <property type="project" value="UniProtKB-EC"/>
</dbReference>
<protein>
    <recommendedName>
        <fullName evidence="6">ATP-dependent RNA helicase DED1</fullName>
        <ecNumber evidence="1">3.6.4.13</ecNumber>
    </recommendedName>
    <alternativeName>
        <fullName evidence="7">ATP-dependent RNA helicase ded1</fullName>
    </alternativeName>
</protein>
<dbReference type="PROSITE" id="PS51192">
    <property type="entry name" value="HELICASE_ATP_BIND_1"/>
    <property type="match status" value="1"/>
</dbReference>
<evidence type="ECO:0000313" key="16">
    <source>
        <dbReference type="Proteomes" id="UP000242180"/>
    </source>
</evidence>
<feature type="short sequence motif" description="Q motif" evidence="10">
    <location>
        <begin position="74"/>
        <end position="102"/>
    </location>
</feature>
<evidence type="ECO:0000256" key="1">
    <source>
        <dbReference type="ARBA" id="ARBA00012552"/>
    </source>
</evidence>
<evidence type="ECO:0000313" key="15">
    <source>
        <dbReference type="EMBL" id="ORY97986.1"/>
    </source>
</evidence>
<evidence type="ECO:0000256" key="6">
    <source>
        <dbReference type="ARBA" id="ARBA00024397"/>
    </source>
</evidence>
<dbReference type="InterPro" id="IPR027417">
    <property type="entry name" value="P-loop_NTPase"/>
</dbReference>
<accession>A0A1X2HHR0</accession>